<comment type="pathway">
    <text evidence="9">Lipid metabolism; fatty acid biosynthesis.</text>
</comment>
<dbReference type="GO" id="GO:0004315">
    <property type="term" value="F:3-oxoacyl-[acyl-carrier-protein] synthase activity"/>
    <property type="evidence" value="ECO:0007669"/>
    <property type="project" value="InterPro"/>
</dbReference>
<dbReference type="GO" id="GO:0005737">
    <property type="term" value="C:cytoplasm"/>
    <property type="evidence" value="ECO:0007669"/>
    <property type="project" value="UniProtKB-SubCell"/>
</dbReference>
<dbReference type="HAMAP" id="MF_01815">
    <property type="entry name" value="FabH"/>
    <property type="match status" value="1"/>
</dbReference>
<comment type="subcellular location">
    <subcellularLocation>
        <location evidence="9">Cytoplasm</location>
    </subcellularLocation>
</comment>
<dbReference type="AlphaFoldDB" id="A0A429ZZ88"/>
<evidence type="ECO:0000313" key="13">
    <source>
        <dbReference type="Proteomes" id="UP000287857"/>
    </source>
</evidence>
<dbReference type="InterPro" id="IPR013751">
    <property type="entry name" value="ACP_syn_III_N"/>
</dbReference>
<feature type="region of interest" description="ACP-binding" evidence="9">
    <location>
        <begin position="250"/>
        <end position="254"/>
    </location>
</feature>
<sequence length="324" mass="35746">MSFPMITKTAKYVPVDDVSNKELSQIMETTDEWIMSRTGISNRHIAFNETTSDLASTVAQQLVSGIDCQTIDFIIVATMTPDFATPSTACLVQNKIGAANAFAFDINAACSGFVYALNTAEKFLSSGRYQRGIVIGAETMSNVINWHDRSTAVLFGDGAGGVLIENTSEEQRFLAEIIQSDGSRSYSLQARQQKKHHPFKESEETVGEFLEMDGKKIFDFVLRDVSKQVSNILEETNVHTIDIDYVLAHQANERILDMLSKKTNISREKFLSNVREYGNTSAASIPILLSDMIDKGTLVLNSQQLVVMTGFGGGLTWSSLLIKL</sequence>
<dbReference type="Pfam" id="PF08545">
    <property type="entry name" value="ACP_syn_III"/>
    <property type="match status" value="1"/>
</dbReference>
<dbReference type="InterPro" id="IPR004655">
    <property type="entry name" value="FabH"/>
</dbReference>
<dbReference type="NCBIfam" id="NF006829">
    <property type="entry name" value="PRK09352.1"/>
    <property type="match status" value="1"/>
</dbReference>
<dbReference type="EMBL" id="NGJS01000005">
    <property type="protein sequence ID" value="RST99296.1"/>
    <property type="molecule type" value="Genomic_DNA"/>
</dbReference>
<evidence type="ECO:0000256" key="1">
    <source>
        <dbReference type="ARBA" id="ARBA00008642"/>
    </source>
</evidence>
<feature type="domain" description="Beta-ketoacyl-[acyl-carrier-protein] synthase III N-terminal" evidence="11">
    <location>
        <begin position="104"/>
        <end position="182"/>
    </location>
</feature>
<dbReference type="OrthoDB" id="9815506at2"/>
<feature type="active site" evidence="9">
    <location>
        <position position="249"/>
    </location>
</feature>
<evidence type="ECO:0000256" key="9">
    <source>
        <dbReference type="HAMAP-Rule" id="MF_01815"/>
    </source>
</evidence>
<dbReference type="EC" id="2.3.1.180" evidence="9"/>
<keyword evidence="9" id="KW-0963">Cytoplasm</keyword>
<accession>A0A429ZZ88</accession>
<dbReference type="RefSeq" id="WP_125983703.1">
    <property type="nucleotide sequence ID" value="NZ_NGJS01000005.1"/>
</dbReference>
<evidence type="ECO:0000256" key="5">
    <source>
        <dbReference type="ARBA" id="ARBA00023098"/>
    </source>
</evidence>
<organism evidence="12 13">
    <name type="scientific">Vagococcus vulneris</name>
    <dbReference type="NCBI Taxonomy" id="1977869"/>
    <lineage>
        <taxon>Bacteria</taxon>
        <taxon>Bacillati</taxon>
        <taxon>Bacillota</taxon>
        <taxon>Bacilli</taxon>
        <taxon>Lactobacillales</taxon>
        <taxon>Enterococcaceae</taxon>
        <taxon>Vagococcus</taxon>
    </lineage>
</organism>
<keyword evidence="8 9" id="KW-0012">Acyltransferase</keyword>
<dbReference type="PANTHER" id="PTHR43091">
    <property type="entry name" value="3-OXOACYL-[ACYL-CARRIER-PROTEIN] SYNTHASE"/>
    <property type="match status" value="1"/>
</dbReference>
<keyword evidence="3 9" id="KW-0808">Transferase</keyword>
<keyword evidence="2 9" id="KW-0444">Lipid biosynthesis</keyword>
<dbReference type="InterPro" id="IPR013747">
    <property type="entry name" value="ACP_syn_III_C"/>
</dbReference>
<comment type="domain">
    <text evidence="9">The last Arg residue of the ACP-binding site is essential for the weak association between ACP/AcpP and FabH.</text>
</comment>
<dbReference type="InterPro" id="IPR016039">
    <property type="entry name" value="Thiolase-like"/>
</dbReference>
<dbReference type="CDD" id="cd00830">
    <property type="entry name" value="KAS_III"/>
    <property type="match status" value="1"/>
</dbReference>
<feature type="active site" evidence="9">
    <location>
        <position position="110"/>
    </location>
</feature>
<keyword evidence="13" id="KW-1185">Reference proteome</keyword>
<evidence type="ECO:0000256" key="6">
    <source>
        <dbReference type="ARBA" id="ARBA00023160"/>
    </source>
</evidence>
<comment type="catalytic activity">
    <reaction evidence="9">
        <text>malonyl-[ACP] + acetyl-CoA + H(+) = 3-oxobutanoyl-[ACP] + CO2 + CoA</text>
        <dbReference type="Rhea" id="RHEA:12080"/>
        <dbReference type="Rhea" id="RHEA-COMP:9623"/>
        <dbReference type="Rhea" id="RHEA-COMP:9625"/>
        <dbReference type="ChEBI" id="CHEBI:15378"/>
        <dbReference type="ChEBI" id="CHEBI:16526"/>
        <dbReference type="ChEBI" id="CHEBI:57287"/>
        <dbReference type="ChEBI" id="CHEBI:57288"/>
        <dbReference type="ChEBI" id="CHEBI:78449"/>
        <dbReference type="ChEBI" id="CHEBI:78450"/>
        <dbReference type="EC" id="2.3.1.180"/>
    </reaction>
</comment>
<feature type="active site" evidence="9">
    <location>
        <position position="279"/>
    </location>
</feature>
<evidence type="ECO:0000313" key="12">
    <source>
        <dbReference type="EMBL" id="RST99296.1"/>
    </source>
</evidence>
<keyword evidence="4 9" id="KW-0276">Fatty acid metabolism</keyword>
<dbReference type="NCBIfam" id="TIGR00747">
    <property type="entry name" value="fabH"/>
    <property type="match status" value="1"/>
</dbReference>
<dbReference type="PANTHER" id="PTHR43091:SF1">
    <property type="entry name" value="BETA-KETOACYL-[ACYL-CARRIER-PROTEIN] SYNTHASE III, CHLOROPLASTIC"/>
    <property type="match status" value="1"/>
</dbReference>
<evidence type="ECO:0000256" key="4">
    <source>
        <dbReference type="ARBA" id="ARBA00022832"/>
    </source>
</evidence>
<dbReference type="Proteomes" id="UP000287857">
    <property type="component" value="Unassembled WGS sequence"/>
</dbReference>
<comment type="similarity">
    <text evidence="1 9">Belongs to the thiolase-like superfamily. FabH family.</text>
</comment>
<keyword evidence="6 9" id="KW-0275">Fatty acid biosynthesis</keyword>
<dbReference type="GO" id="GO:0033818">
    <property type="term" value="F:beta-ketoacyl-acyl-carrier-protein synthase III activity"/>
    <property type="evidence" value="ECO:0007669"/>
    <property type="project" value="UniProtKB-UniRule"/>
</dbReference>
<feature type="domain" description="Beta-ketoacyl-[acyl-carrier-protein] synthase III C-terminal" evidence="10">
    <location>
        <begin position="233"/>
        <end position="323"/>
    </location>
</feature>
<evidence type="ECO:0000256" key="7">
    <source>
        <dbReference type="ARBA" id="ARBA00023268"/>
    </source>
</evidence>
<evidence type="ECO:0000259" key="11">
    <source>
        <dbReference type="Pfam" id="PF08545"/>
    </source>
</evidence>
<name>A0A429ZZ88_9ENTE</name>
<dbReference type="Pfam" id="PF08541">
    <property type="entry name" value="ACP_syn_III_C"/>
    <property type="match status" value="1"/>
</dbReference>
<dbReference type="GO" id="GO:0006633">
    <property type="term" value="P:fatty acid biosynthetic process"/>
    <property type="evidence" value="ECO:0007669"/>
    <property type="project" value="UniProtKB-UniRule"/>
</dbReference>
<evidence type="ECO:0000256" key="8">
    <source>
        <dbReference type="ARBA" id="ARBA00023315"/>
    </source>
</evidence>
<comment type="caution">
    <text evidence="12">The sequence shown here is derived from an EMBL/GenBank/DDBJ whole genome shotgun (WGS) entry which is preliminary data.</text>
</comment>
<dbReference type="SUPFAM" id="SSF53901">
    <property type="entry name" value="Thiolase-like"/>
    <property type="match status" value="1"/>
</dbReference>
<keyword evidence="5 9" id="KW-0443">Lipid metabolism</keyword>
<gene>
    <name evidence="9" type="primary">fabH</name>
    <name evidence="12" type="ORF">CBF37_04820</name>
</gene>
<reference evidence="12 13" key="1">
    <citation type="submission" date="2017-05" db="EMBL/GenBank/DDBJ databases">
        <title>Vagococcus spp. assemblies.</title>
        <authorList>
            <person name="Gulvik C.A."/>
        </authorList>
    </citation>
    <scope>NUCLEOTIDE SEQUENCE [LARGE SCALE GENOMIC DNA]</scope>
    <source>
        <strain evidence="12 13">SS1995</strain>
    </source>
</reference>
<evidence type="ECO:0000259" key="10">
    <source>
        <dbReference type="Pfam" id="PF08541"/>
    </source>
</evidence>
<evidence type="ECO:0000256" key="2">
    <source>
        <dbReference type="ARBA" id="ARBA00022516"/>
    </source>
</evidence>
<comment type="subunit">
    <text evidence="9">Homodimer.</text>
</comment>
<protein>
    <recommendedName>
        <fullName evidence="9">Beta-ketoacyl-[acyl-carrier-protein] synthase III</fullName>
        <shortName evidence="9">Beta-ketoacyl-ACP synthase III</shortName>
        <shortName evidence="9">KAS III</shortName>
        <ecNumber evidence="9">2.3.1.180</ecNumber>
    </recommendedName>
    <alternativeName>
        <fullName evidence="9">3-oxoacyl-[acyl-carrier-protein] synthase 3</fullName>
    </alternativeName>
    <alternativeName>
        <fullName evidence="9">3-oxoacyl-[acyl-carrier-protein] synthase III</fullName>
    </alternativeName>
</protein>
<comment type="function">
    <text evidence="9">Catalyzes the condensation reaction of fatty acid synthesis by the addition to an acyl acceptor of two carbons from malonyl-ACP. Catalyzes the first condensation reaction which initiates fatty acid synthesis and may therefore play a role in governing the total rate of fatty acid production. Possesses both acetoacetyl-ACP synthase and acetyl transacylase activities. Its substrate specificity determines the biosynthesis of branched-chain and/or straight-chain of fatty acids.</text>
</comment>
<evidence type="ECO:0000256" key="3">
    <source>
        <dbReference type="ARBA" id="ARBA00022679"/>
    </source>
</evidence>
<dbReference type="Gene3D" id="3.40.47.10">
    <property type="match status" value="1"/>
</dbReference>
<dbReference type="UniPathway" id="UPA00094"/>
<keyword evidence="7 9" id="KW-0511">Multifunctional enzyme</keyword>
<proteinExistence type="inferred from homology"/>